<dbReference type="AlphaFoldDB" id="A0A9W8LFQ0"/>
<sequence>MNPRDLPDDLIYLLVKGCFVDRKGAADTVKANLYLLAVCQRWRRVALPIVYSTVAIQYGSDPEDAKEDNKVATQRGSDPGDAKVATNLGLVASAGCAQAVGRIEIRVFHAVDPFPGLAEVIRLMRTAAEEWSGARTLAISMNPDTRVFDKFKVNVGEYEDEIGRTSAGLAATMPGVRHVVFDEYETNFIARKLYGQLAAFYSGQLRSMLSQHPITVHPDCTFKQLEHAKIWHQGRDGYQHPRVDPRNLVSLRLPDWPSAHSWAPFSADCGTDTIEFPSLKRLEATYFNIGMENETEEDQSCNKRLHFPALQVLSVNCSENDCPLLRYAVLPPRMDAVDIKLDDRAVISAIDRILETAQGSSEVVLELNSIPLQAAPEAAPRSYQ</sequence>
<reference evidence="1" key="1">
    <citation type="submission" date="2022-07" db="EMBL/GenBank/DDBJ databases">
        <title>Phylogenomic reconstructions and comparative analyses of Kickxellomycotina fungi.</title>
        <authorList>
            <person name="Reynolds N.K."/>
            <person name="Stajich J.E."/>
            <person name="Barry K."/>
            <person name="Grigoriev I.V."/>
            <person name="Crous P."/>
            <person name="Smith M.E."/>
        </authorList>
    </citation>
    <scope>NUCLEOTIDE SEQUENCE</scope>
    <source>
        <strain evidence="1">NBRC 105414</strain>
    </source>
</reference>
<proteinExistence type="predicted"/>
<evidence type="ECO:0000313" key="1">
    <source>
        <dbReference type="EMBL" id="KAJ2777292.1"/>
    </source>
</evidence>
<dbReference type="EMBL" id="JANBUL010000300">
    <property type="protein sequence ID" value="KAJ2777292.1"/>
    <property type="molecule type" value="Genomic_DNA"/>
</dbReference>
<organism evidence="1 2">
    <name type="scientific">Coemansia javaensis</name>
    <dbReference type="NCBI Taxonomy" id="2761396"/>
    <lineage>
        <taxon>Eukaryota</taxon>
        <taxon>Fungi</taxon>
        <taxon>Fungi incertae sedis</taxon>
        <taxon>Zoopagomycota</taxon>
        <taxon>Kickxellomycotina</taxon>
        <taxon>Kickxellomycetes</taxon>
        <taxon>Kickxellales</taxon>
        <taxon>Kickxellaceae</taxon>
        <taxon>Coemansia</taxon>
    </lineage>
</organism>
<protein>
    <submittedName>
        <fullName evidence="1">Uncharacterized protein</fullName>
    </submittedName>
</protein>
<gene>
    <name evidence="1" type="ORF">H4R18_005220</name>
</gene>
<keyword evidence="2" id="KW-1185">Reference proteome</keyword>
<comment type="caution">
    <text evidence="1">The sequence shown here is derived from an EMBL/GenBank/DDBJ whole genome shotgun (WGS) entry which is preliminary data.</text>
</comment>
<accession>A0A9W8LFQ0</accession>
<dbReference type="OrthoDB" id="5595417at2759"/>
<evidence type="ECO:0000313" key="2">
    <source>
        <dbReference type="Proteomes" id="UP001140217"/>
    </source>
</evidence>
<dbReference type="Proteomes" id="UP001140217">
    <property type="component" value="Unassembled WGS sequence"/>
</dbReference>
<name>A0A9W8LFQ0_9FUNG</name>